<reference evidence="1" key="2">
    <citation type="journal article" date="2014" name="Nature">
        <title>The genome of Eucalyptus grandis.</title>
        <authorList>
            <person name="Myburg A.A."/>
            <person name="Grattapaglia D."/>
            <person name="Tuskan G.A."/>
            <person name="Hellsten U."/>
            <person name="Hayes R.D."/>
            <person name="Grimwood J."/>
            <person name="Jenkins J."/>
            <person name="Lindquist E."/>
            <person name="Tice H."/>
            <person name="Bauer D."/>
            <person name="Goodstein D.M."/>
            <person name="Dubchak I."/>
            <person name="Poliakov A."/>
            <person name="Mizrachi E."/>
            <person name="Kullan A.R."/>
            <person name="Hussey S.G."/>
            <person name="Pinard D."/>
            <person name="van der Merwe K."/>
            <person name="Singh P."/>
            <person name="van Jaarsveld I."/>
            <person name="Silva-Junior O.B."/>
            <person name="Togawa R.C."/>
            <person name="Pappas M.R."/>
            <person name="Faria D.A."/>
            <person name="Sansaloni C.P."/>
            <person name="Petroli C.D."/>
            <person name="Yang X."/>
            <person name="Ranjan P."/>
            <person name="Tschaplinski T.J."/>
            <person name="Ye C.Y."/>
            <person name="Li T."/>
            <person name="Sterck L."/>
            <person name="Vanneste K."/>
            <person name="Murat F."/>
            <person name="Soler M."/>
            <person name="Clemente H.S."/>
            <person name="Saidi N."/>
            <person name="Cassan-Wang H."/>
            <person name="Dunand C."/>
            <person name="Hefer C.A."/>
            <person name="Bornberg-Bauer E."/>
            <person name="Kersting A.R."/>
            <person name="Vining K."/>
            <person name="Amarasinghe V."/>
            <person name="Ranik M."/>
            <person name="Naithani S."/>
            <person name="Elser J."/>
            <person name="Boyd A.E."/>
            <person name="Liston A."/>
            <person name="Spatafora J.W."/>
            <person name="Dharmwardhana P."/>
            <person name="Raja R."/>
            <person name="Sullivan C."/>
            <person name="Romanel E."/>
            <person name="Alves-Ferreira M."/>
            <person name="Kulheim C."/>
            <person name="Foley W."/>
            <person name="Carocha V."/>
            <person name="Paiva J."/>
            <person name="Kudrna D."/>
            <person name="Brommonschenkel S.H."/>
            <person name="Pasquali G."/>
            <person name="Byrne M."/>
            <person name="Rigault P."/>
            <person name="Tibbits J."/>
            <person name="Spokevicius A."/>
            <person name="Jones R.C."/>
            <person name="Steane D.A."/>
            <person name="Vaillancourt R.E."/>
            <person name="Potts B.M."/>
            <person name="Joubert F."/>
            <person name="Barry K."/>
            <person name="Pappas G.J."/>
            <person name="Strauss S.H."/>
            <person name="Jaiswal P."/>
            <person name="Grima-Pettenati J."/>
            <person name="Salse J."/>
            <person name="Van de Peer Y."/>
            <person name="Rokhsar D.S."/>
            <person name="Schmutz J."/>
        </authorList>
    </citation>
    <scope>NUCLEOTIDE SEQUENCE</scope>
    <source>
        <tissue evidence="1">Leaf extractions</tissue>
    </source>
</reference>
<name>A0A058ZS62_EUCGR</name>
<dbReference type="Gramene" id="KCW44264">
    <property type="protein sequence ID" value="KCW44264"/>
    <property type="gene ID" value="EUGRSUZ_L02303"/>
</dbReference>
<dbReference type="EMBL" id="MU849004">
    <property type="protein sequence ID" value="KAK2631894.1"/>
    <property type="molecule type" value="Genomic_DNA"/>
</dbReference>
<organism evidence="2">
    <name type="scientific">Eucalyptus grandis</name>
    <name type="common">Flooded gum</name>
    <dbReference type="NCBI Taxonomy" id="71139"/>
    <lineage>
        <taxon>Eukaryota</taxon>
        <taxon>Viridiplantae</taxon>
        <taxon>Streptophyta</taxon>
        <taxon>Embryophyta</taxon>
        <taxon>Tracheophyta</taxon>
        <taxon>Spermatophyta</taxon>
        <taxon>Magnoliopsida</taxon>
        <taxon>eudicotyledons</taxon>
        <taxon>Gunneridae</taxon>
        <taxon>Pentapetalae</taxon>
        <taxon>rosids</taxon>
        <taxon>malvids</taxon>
        <taxon>Myrtales</taxon>
        <taxon>Myrtaceae</taxon>
        <taxon>Myrtoideae</taxon>
        <taxon>Eucalypteae</taxon>
        <taxon>Eucalyptus</taxon>
    </lineage>
</organism>
<keyword evidence="3" id="KW-1185">Reference proteome</keyword>
<protein>
    <submittedName>
        <fullName evidence="2">Uncharacterized protein</fullName>
    </submittedName>
</protein>
<evidence type="ECO:0000313" key="1">
    <source>
        <dbReference type="EMBL" id="KAK2631894.1"/>
    </source>
</evidence>
<dbReference type="AlphaFoldDB" id="A0A058ZS62"/>
<evidence type="ECO:0000313" key="3">
    <source>
        <dbReference type="Proteomes" id="UP000030711"/>
    </source>
</evidence>
<gene>
    <name evidence="2" type="ORF">EUGRSUZ_L02303</name>
</gene>
<proteinExistence type="predicted"/>
<reference evidence="2" key="1">
    <citation type="submission" date="2013-07" db="EMBL/GenBank/DDBJ databases">
        <title>The genome of Eucalyptus grandis.</title>
        <authorList>
            <person name="Schmutz J."/>
            <person name="Hayes R."/>
            <person name="Myburg A."/>
            <person name="Tuskan G."/>
            <person name="Grattapaglia D."/>
            <person name="Rokhsar D.S."/>
        </authorList>
    </citation>
    <scope>NUCLEOTIDE SEQUENCE</scope>
    <source>
        <tissue evidence="2">Leaf extractions</tissue>
    </source>
</reference>
<dbReference type="EMBL" id="KK199521">
    <property type="protein sequence ID" value="KCW44264.1"/>
    <property type="molecule type" value="Genomic_DNA"/>
</dbReference>
<dbReference type="Proteomes" id="UP000030711">
    <property type="component" value="Unassembled WGS sequence"/>
</dbReference>
<dbReference type="InParanoid" id="A0A058ZS62"/>
<reference evidence="1" key="3">
    <citation type="submission" date="2023-04" db="EMBL/GenBank/DDBJ databases">
        <title>WGS assembly of Eucalyptus grandis.</title>
        <authorList>
            <person name="Myburg A."/>
            <person name="Grattapaglia D."/>
            <person name="Tuskan G."/>
            <person name="Hellsten U."/>
            <person name="Hayes R."/>
            <person name="Grimwood J."/>
            <person name="Jenkins J."/>
            <person name="Lindquist E."/>
            <person name="Tice H."/>
            <person name="Bauer D."/>
            <person name="Goodstein D."/>
            <person name="Dubchak I."/>
            <person name="Poliakov A."/>
            <person name="Mizrachi E."/>
            <person name="Kullan A."/>
            <person name="Hussey S."/>
            <person name="Pinard D."/>
            <person name="Van D."/>
            <person name="Singh P."/>
            <person name="Van J."/>
            <person name="Silva-Junior O."/>
            <person name="Togawa R."/>
            <person name="Pappas M."/>
            <person name="Faria D."/>
            <person name="Sansaloni C."/>
            <person name="Petroli C."/>
            <person name="Yang X."/>
            <person name="Ranjan P."/>
            <person name="Tschaplinski T."/>
            <person name="Ye C."/>
            <person name="Li T."/>
            <person name="Sterck L."/>
            <person name="Vanneste K."/>
            <person name="Murat F."/>
            <person name="Soler M."/>
            <person name="Clemente H."/>
            <person name="Saidi N."/>
            <person name="Cassan-Wang H."/>
            <person name="Dunand C."/>
            <person name="Hefer C."/>
            <person name="Bornberg-Bauer E."/>
            <person name="Kersting A."/>
            <person name="Vining K."/>
            <person name="Amarasinghe V."/>
            <person name="Ranik M."/>
            <person name="Naithani S."/>
            <person name="Elser J."/>
            <person name="Boyd A."/>
            <person name="Liston A."/>
            <person name="Spatafora J."/>
            <person name="Dharmwardhana P."/>
            <person name="Raja R."/>
            <person name="Sullivan C."/>
            <person name="Romanel E."/>
            <person name="Alves-Ferreira M."/>
            <person name="Kulheim C."/>
            <person name="Foley W."/>
            <person name="Carocha V."/>
            <person name="Paiva J."/>
            <person name="Kudrna D."/>
            <person name="Brommonschenkel S."/>
            <person name="Pasquali G."/>
            <person name="Byrne M."/>
            <person name="Rigault P."/>
            <person name="Tibbits J."/>
            <person name="Spokevicius A."/>
            <person name="Jones R."/>
            <person name="Steane D."/>
            <person name="Vaillancourt R."/>
            <person name="Potts B."/>
            <person name="Joubert F."/>
            <person name="Barry K."/>
            <person name="Pappas G."/>
            <person name="Strauss S."/>
            <person name="Jaiswal P."/>
            <person name="Grima-Pettenati J."/>
            <person name="Salse J."/>
            <person name="Van D."/>
            <person name="Rokhsar D."/>
            <person name="Schmutz J."/>
        </authorList>
    </citation>
    <scope>NUCLEOTIDE SEQUENCE</scope>
    <source>
        <tissue evidence="1">Leaf extractions</tissue>
    </source>
</reference>
<reference evidence="1" key="4">
    <citation type="submission" date="2023-07" db="EMBL/GenBank/DDBJ databases">
        <authorList>
            <person name="Myburg A.A."/>
            <person name="Grattapaglia D."/>
            <person name="Tuskan G.A."/>
            <person name="Hellsten U."/>
            <person name="Hayes R.D."/>
            <person name="Grimwood J."/>
            <person name="Jenkins J."/>
            <person name="Lindquist E."/>
            <person name="Tice H."/>
            <person name="Bauer D."/>
            <person name="Goodstein D.M."/>
            <person name="Dubchak I."/>
            <person name="Poliakov A."/>
            <person name="Mizrachi E."/>
            <person name="Kullan A.R."/>
            <person name="Hussey S.G."/>
            <person name="Pinard D."/>
            <person name="Van D.M."/>
            <person name="Singh P."/>
            <person name="Van J.I."/>
            <person name="Silva-Junior O.B."/>
            <person name="Togawa R.C."/>
            <person name="Pappas M.R."/>
            <person name="Faria D.A."/>
            <person name="Sansaloni C.P."/>
            <person name="Petroli C.D."/>
            <person name="Yang X."/>
            <person name="Ranjan P."/>
            <person name="Tschaplinski T.J."/>
            <person name="Ye C.Y."/>
            <person name="Li T."/>
            <person name="Sterck L."/>
            <person name="Vanneste K."/>
            <person name="Murat F."/>
            <person name="Soler M."/>
            <person name="Clemente H.S."/>
            <person name="Saidi N."/>
            <person name="Cassan-Wang H."/>
            <person name="Dunand C."/>
            <person name="Hefer C.A."/>
            <person name="Bornberg-Bauer E."/>
            <person name="Kersting A.R."/>
            <person name="Vining K."/>
            <person name="Amarasinghe V."/>
            <person name="Ranik M."/>
            <person name="Naithani S."/>
            <person name="Elser J."/>
            <person name="Boyd A.E."/>
            <person name="Liston A."/>
            <person name="Spatafora J.W."/>
            <person name="Dharmwardhana P."/>
            <person name="Raja R."/>
            <person name="Sullivan C."/>
            <person name="Romanel E."/>
            <person name="Alves-Ferreira M."/>
            <person name="Kulheim C."/>
            <person name="Foley W."/>
            <person name="Carocha V."/>
            <person name="Paiva J."/>
            <person name="Kudrna D."/>
            <person name="Brommonschenkel S.H."/>
            <person name="Pasquali G."/>
            <person name="Byrne M."/>
            <person name="Rigault P."/>
            <person name="Tibbits J."/>
            <person name="Spokevicius A."/>
            <person name="Jones R.C."/>
            <person name="Steane D.A."/>
            <person name="Vaillancourt R.E."/>
            <person name="Potts B.M."/>
            <person name="Joubert F."/>
            <person name="Barry K."/>
            <person name="Pappas G.J."/>
            <person name="Strauss S.H."/>
            <person name="Jaiswal P."/>
            <person name="Grima-Pettenati J."/>
            <person name="Salse J."/>
            <person name="Van D.P."/>
            <person name="Rokhsar D.S."/>
            <person name="Schmutz J."/>
        </authorList>
    </citation>
    <scope>NUCLEOTIDE SEQUENCE</scope>
    <source>
        <tissue evidence="1">Leaf extractions</tissue>
    </source>
</reference>
<sequence length="82" mass="9291">MALKNGYCVSTTIEGPGHDKQDARIQRVQTTTCLARIVLQAYSSRGMYIPTLVGTDHAMSCANRYSLSIHYRRKETYYAVEE</sequence>
<accession>A0A058ZS62</accession>
<evidence type="ECO:0000313" key="2">
    <source>
        <dbReference type="EMBL" id="KCW44264.1"/>
    </source>
</evidence>